<dbReference type="Proteomes" id="UP000000493">
    <property type="component" value="Chromosome"/>
</dbReference>
<evidence type="ECO:0000256" key="1">
    <source>
        <dbReference type="SAM" id="MobiDB-lite"/>
    </source>
</evidence>
<protein>
    <submittedName>
        <fullName evidence="2">Uncharacterized protein</fullName>
    </submittedName>
</protein>
<reference evidence="2 3" key="2">
    <citation type="journal article" date="2012" name="Stand. Genomic Sci.">
        <title>Complete genome sequence of the aquatic bacterium Runella slithyformis type strain (LSU 4(T)).</title>
        <authorList>
            <person name="Copeland A."/>
            <person name="Zhang X."/>
            <person name="Misra M."/>
            <person name="Lapidus A."/>
            <person name="Nolan M."/>
            <person name="Lucas S."/>
            <person name="Deshpande S."/>
            <person name="Cheng J.F."/>
            <person name="Tapia R."/>
            <person name="Goodwin L.A."/>
            <person name="Pitluck S."/>
            <person name="Liolios K."/>
            <person name="Pagani I."/>
            <person name="Ivanova N."/>
            <person name="Mikhailova N."/>
            <person name="Pati A."/>
            <person name="Chen A."/>
            <person name="Palaniappan K."/>
            <person name="Land M."/>
            <person name="Hauser L."/>
            <person name="Pan C."/>
            <person name="Jeffries C.D."/>
            <person name="Detter J.C."/>
            <person name="Brambilla E.M."/>
            <person name="Rohde M."/>
            <person name="Djao O.D."/>
            <person name="Goker M."/>
            <person name="Sikorski J."/>
            <person name="Tindall B.J."/>
            <person name="Woyke T."/>
            <person name="Bristow J."/>
            <person name="Eisen J.A."/>
            <person name="Markowitz V."/>
            <person name="Hugenholtz P."/>
            <person name="Kyrpides N.C."/>
            <person name="Klenk H.P."/>
            <person name="Mavromatis K."/>
        </authorList>
    </citation>
    <scope>NUCLEOTIDE SEQUENCE [LARGE SCALE GENOMIC DNA]</scope>
    <source>
        <strain evidence="3">ATCC 29530 / DSM 19594 / LMG 11500 / NCIMB 11436 / LSU 4</strain>
    </source>
</reference>
<reference evidence="3" key="1">
    <citation type="submission" date="2011-06" db="EMBL/GenBank/DDBJ databases">
        <title>The complete genome of chromosome of Runella slithyformis DSM 19594.</title>
        <authorList>
            <consortium name="US DOE Joint Genome Institute (JGI-PGF)"/>
            <person name="Lucas S."/>
            <person name="Han J."/>
            <person name="Lapidus A."/>
            <person name="Bruce D."/>
            <person name="Goodwin L."/>
            <person name="Pitluck S."/>
            <person name="Peters L."/>
            <person name="Kyrpides N."/>
            <person name="Mavromatis K."/>
            <person name="Ivanova N."/>
            <person name="Ovchinnikova G."/>
            <person name="Zhang X."/>
            <person name="Misra M."/>
            <person name="Detter J.C."/>
            <person name="Tapia R."/>
            <person name="Han C."/>
            <person name="Land M."/>
            <person name="Hauser L."/>
            <person name="Markowitz V."/>
            <person name="Cheng J.-F."/>
            <person name="Hugenholtz P."/>
            <person name="Woyke T."/>
            <person name="Wu D."/>
            <person name="Tindall B."/>
            <person name="Faehrich R."/>
            <person name="Brambilla E."/>
            <person name="Klenk H.-P."/>
            <person name="Eisen J.A."/>
        </authorList>
    </citation>
    <scope>NUCLEOTIDE SEQUENCE [LARGE SCALE GENOMIC DNA]</scope>
    <source>
        <strain evidence="3">ATCC 29530 / DSM 19594 / LMG 11500 / NCIMB 11436 / LSU 4</strain>
    </source>
</reference>
<proteinExistence type="predicted"/>
<feature type="region of interest" description="Disordered" evidence="1">
    <location>
        <begin position="1"/>
        <end position="87"/>
    </location>
</feature>
<evidence type="ECO:0000313" key="3">
    <source>
        <dbReference type="Proteomes" id="UP000000493"/>
    </source>
</evidence>
<dbReference type="RefSeq" id="WP_013928777.1">
    <property type="nucleotide sequence ID" value="NC_015703.1"/>
</dbReference>
<evidence type="ECO:0000313" key="2">
    <source>
        <dbReference type="EMBL" id="AEI49470.1"/>
    </source>
</evidence>
<dbReference type="EMBL" id="CP002859">
    <property type="protein sequence ID" value="AEI49470.1"/>
    <property type="molecule type" value="Genomic_DNA"/>
</dbReference>
<name>A0A7U3ZLM7_RUNSL</name>
<organism evidence="2 3">
    <name type="scientific">Runella slithyformis (strain ATCC 29530 / DSM 19594 / LMG 11500 / NCIMB 11436 / LSU 4)</name>
    <dbReference type="NCBI Taxonomy" id="761193"/>
    <lineage>
        <taxon>Bacteria</taxon>
        <taxon>Pseudomonadati</taxon>
        <taxon>Bacteroidota</taxon>
        <taxon>Cytophagia</taxon>
        <taxon>Cytophagales</taxon>
        <taxon>Spirosomataceae</taxon>
        <taxon>Runella</taxon>
    </lineage>
</organism>
<sequence length="87" mass="10038">METPSTNDSNTSIGNPGQEQWNPDPNQPREHANESSDEQKNPSRVEKEEDEIPNKWPLDQNAYDESQQDEVHEEYLTPSGNRFEDIP</sequence>
<dbReference type="AlphaFoldDB" id="A0A7U3ZLM7"/>
<dbReference type="KEGG" id="rsi:Runsl_3086"/>
<feature type="compositionally biased region" description="Basic and acidic residues" evidence="1">
    <location>
        <begin position="27"/>
        <end position="47"/>
    </location>
</feature>
<keyword evidence="3" id="KW-1185">Reference proteome</keyword>
<gene>
    <name evidence="2" type="ordered locus">Runsl_3086</name>
</gene>
<feature type="compositionally biased region" description="Polar residues" evidence="1">
    <location>
        <begin position="1"/>
        <end position="24"/>
    </location>
</feature>
<accession>A0A7U3ZLM7</accession>